<keyword evidence="2" id="KW-1185">Reference proteome</keyword>
<evidence type="ECO:0000313" key="1">
    <source>
        <dbReference type="EMBL" id="ADG94136.1"/>
    </source>
</evidence>
<dbReference type="OrthoDB" id="5348803at2"/>
<protein>
    <submittedName>
        <fullName evidence="1">Uncharacterized protein</fullName>
    </submittedName>
</protein>
<sequence length="133" mass="15667" precursor="true">MKLRFSLFCLFFLFTLKLFSYEVIIAKIDIPYKTALTPSNVAILQTEKLPDDCKPITLKELKEKKYFTSKYLQKDKIICHSDLKKEGSNRVIFNFGSIQIETPGKIIYENDEYIKIRKENGKIEKIYKDGRDK</sequence>
<evidence type="ECO:0000313" key="2">
    <source>
        <dbReference type="Proteomes" id="UP000000939"/>
    </source>
</evidence>
<reference evidence="1 2" key="1">
    <citation type="journal article" date="2010" name="Stand. Genomic Sci.">
        <title>Complete genome sequence of Arcobacter nitrofigilis type strain (CI).</title>
        <authorList>
            <person name="Pati A."/>
            <person name="Gronow S."/>
            <person name="Lapidus A."/>
            <person name="Copeland A."/>
            <person name="Glavina Del Rio T."/>
            <person name="Nolan M."/>
            <person name="Lucas S."/>
            <person name="Tice H."/>
            <person name="Cheng J.F."/>
            <person name="Han C."/>
            <person name="Chertkov O."/>
            <person name="Bruce D."/>
            <person name="Tapia R."/>
            <person name="Goodwin L."/>
            <person name="Pitluck S."/>
            <person name="Liolios K."/>
            <person name="Ivanova N."/>
            <person name="Mavromatis K."/>
            <person name="Chen A."/>
            <person name="Palaniappan K."/>
            <person name="Land M."/>
            <person name="Hauser L."/>
            <person name="Chang Y.J."/>
            <person name="Jeffries C.D."/>
            <person name="Detter J.C."/>
            <person name="Rohde M."/>
            <person name="Goker M."/>
            <person name="Bristow J."/>
            <person name="Eisen J.A."/>
            <person name="Markowitz V."/>
            <person name="Hugenholtz P."/>
            <person name="Klenk H.P."/>
            <person name="Kyrpides N.C."/>
        </authorList>
    </citation>
    <scope>NUCLEOTIDE SEQUENCE [LARGE SCALE GENOMIC DNA]</scope>
    <source>
        <strain evidence="2">ATCC 33309 / DSM 7299 / CCUG 15893 / LMG 7604 / NCTC 12251 / CI</strain>
    </source>
</reference>
<accession>D5UZ84</accession>
<proteinExistence type="predicted"/>
<name>D5UZ84_ARCNC</name>
<dbReference type="KEGG" id="ant:Arnit_2486"/>
<gene>
    <name evidence="1" type="ordered locus">Arnit_2486</name>
</gene>
<dbReference type="HOGENOM" id="CLU_1902330_0_0_7"/>
<dbReference type="AlphaFoldDB" id="D5UZ84"/>
<dbReference type="RefSeq" id="WP_013136281.1">
    <property type="nucleotide sequence ID" value="NC_014166.1"/>
</dbReference>
<dbReference type="EMBL" id="CP001999">
    <property type="protein sequence ID" value="ADG94136.1"/>
    <property type="molecule type" value="Genomic_DNA"/>
</dbReference>
<organism evidence="1 2">
    <name type="scientific">Arcobacter nitrofigilis (strain ATCC 33309 / DSM 7299 / CCUG 15893 / LMG 7604 / NCTC 12251 / CI)</name>
    <name type="common">Campylobacter nitrofigilis</name>
    <dbReference type="NCBI Taxonomy" id="572480"/>
    <lineage>
        <taxon>Bacteria</taxon>
        <taxon>Pseudomonadati</taxon>
        <taxon>Campylobacterota</taxon>
        <taxon>Epsilonproteobacteria</taxon>
        <taxon>Campylobacterales</taxon>
        <taxon>Arcobacteraceae</taxon>
        <taxon>Arcobacter</taxon>
    </lineage>
</organism>
<dbReference type="Proteomes" id="UP000000939">
    <property type="component" value="Chromosome"/>
</dbReference>
<dbReference type="STRING" id="572480.Arnit_2486"/>